<keyword evidence="2" id="KW-1185">Reference proteome</keyword>
<evidence type="ECO:0000313" key="1">
    <source>
        <dbReference type="EMBL" id="MBM7572241.1"/>
    </source>
</evidence>
<sequence length="155" mass="17758">MIVQLTGNVSYSITLDPTVWIFDDRKILFDDAFDDQKVNSQYNSVEQFDRETFIKPPVNKSIAKFEREKILTNTYVMPIKDFLKTAEISTEAQHARLQTSNEEGHTITLDQLQNCFLMFAKEGKPLKEDGPVHLYFGDGSNKNAPIKGIKKIIIE</sequence>
<name>A0ABS2N281_9BACI</name>
<comment type="caution">
    <text evidence="1">The sequence shown here is derived from an EMBL/GenBank/DDBJ whole genome shotgun (WGS) entry which is preliminary data.</text>
</comment>
<evidence type="ECO:0000313" key="2">
    <source>
        <dbReference type="Proteomes" id="UP001296943"/>
    </source>
</evidence>
<dbReference type="EMBL" id="JAFBDR010000015">
    <property type="protein sequence ID" value="MBM7572241.1"/>
    <property type="molecule type" value="Genomic_DNA"/>
</dbReference>
<evidence type="ECO:0008006" key="3">
    <source>
        <dbReference type="Google" id="ProtNLM"/>
    </source>
</evidence>
<dbReference type="RefSeq" id="WP_204500507.1">
    <property type="nucleotide sequence ID" value="NZ_JAFBDR010000015.1"/>
</dbReference>
<accession>A0ABS2N281</accession>
<proteinExistence type="predicted"/>
<protein>
    <recommendedName>
        <fullName evidence="3">Peptidyl-prolyl cis-trans isomerase</fullName>
    </recommendedName>
</protein>
<organism evidence="1 2">
    <name type="scientific">Aquibacillus albus</name>
    <dbReference type="NCBI Taxonomy" id="1168171"/>
    <lineage>
        <taxon>Bacteria</taxon>
        <taxon>Bacillati</taxon>
        <taxon>Bacillota</taxon>
        <taxon>Bacilli</taxon>
        <taxon>Bacillales</taxon>
        <taxon>Bacillaceae</taxon>
        <taxon>Aquibacillus</taxon>
    </lineage>
</organism>
<reference evidence="1 2" key="1">
    <citation type="submission" date="2021-01" db="EMBL/GenBank/DDBJ databases">
        <title>Genomic Encyclopedia of Type Strains, Phase IV (KMG-IV): sequencing the most valuable type-strain genomes for metagenomic binning, comparative biology and taxonomic classification.</title>
        <authorList>
            <person name="Goeker M."/>
        </authorList>
    </citation>
    <scope>NUCLEOTIDE SEQUENCE [LARGE SCALE GENOMIC DNA]</scope>
    <source>
        <strain evidence="1 2">DSM 23711</strain>
    </source>
</reference>
<gene>
    <name evidence="1" type="ORF">JOC48_002744</name>
</gene>
<dbReference type="Proteomes" id="UP001296943">
    <property type="component" value="Unassembled WGS sequence"/>
</dbReference>